<evidence type="ECO:0000313" key="3">
    <source>
        <dbReference type="Proteomes" id="UP000256964"/>
    </source>
</evidence>
<keyword evidence="3" id="KW-1185">Reference proteome</keyword>
<dbReference type="OrthoDB" id="2751564at2759"/>
<feature type="region of interest" description="Disordered" evidence="1">
    <location>
        <begin position="405"/>
        <end position="453"/>
    </location>
</feature>
<evidence type="ECO:0000313" key="2">
    <source>
        <dbReference type="EMBL" id="RDX49780.1"/>
    </source>
</evidence>
<sequence length="505" mass="56882">MTSILPLNLDILRQIAWSSDRQTCAALIQSCRFFYQEAAKRVLHDFVNLSYPRDVGKFVRFLGPQPHARARYVRELRIGFSRLSLKDLRALEGSFAQMDHLETLWIDEGEEIFEFCPSLLETLAGLTSLRRLRVCSAGELTWIFLKALKSDLISISLNWMGSDENWFAEQGLDDDDWAVFHPVPVLAKWRSTLEELTCESWFTASDLPVFTDVYPNMRRLTIERDDFPLVAPYITAYPNLARLSVQTDHVEDIRYPEDVERLHQHRALNIGSQQAVGGPGTWQHLGEYVGSLVDLYLLGPICNISRIAFTTQMSDRHLELLSAVLSCAQPRHLKLEGDVSLFGHPTHSLPTILLGPASSRLESLVLNVDLETEDTPLDAGAALTALASALAKLSLRRLRLRVFENDPQPSPRWPGDFSESDDSEPESGTAQTRAPRTGDTRAHVQDTHQPEDSELDIDAFMGALPLLTDAIVKFKSSRRSGHRERTIVPERADLPGGCDPRMFEI</sequence>
<dbReference type="SUPFAM" id="SSF52047">
    <property type="entry name" value="RNI-like"/>
    <property type="match status" value="1"/>
</dbReference>
<name>A0A371DB89_9APHY</name>
<organism evidence="2 3">
    <name type="scientific">Lentinus brumalis</name>
    <dbReference type="NCBI Taxonomy" id="2498619"/>
    <lineage>
        <taxon>Eukaryota</taxon>
        <taxon>Fungi</taxon>
        <taxon>Dikarya</taxon>
        <taxon>Basidiomycota</taxon>
        <taxon>Agaricomycotina</taxon>
        <taxon>Agaricomycetes</taxon>
        <taxon>Polyporales</taxon>
        <taxon>Polyporaceae</taxon>
        <taxon>Lentinus</taxon>
    </lineage>
</organism>
<dbReference type="InterPro" id="IPR032675">
    <property type="entry name" value="LRR_dom_sf"/>
</dbReference>
<dbReference type="EMBL" id="KZ857403">
    <property type="protein sequence ID" value="RDX49780.1"/>
    <property type="molecule type" value="Genomic_DNA"/>
</dbReference>
<protein>
    <recommendedName>
        <fullName evidence="4">F-box domain-containing protein</fullName>
    </recommendedName>
</protein>
<accession>A0A371DB89</accession>
<gene>
    <name evidence="2" type="ORF">OH76DRAFT_1350295</name>
</gene>
<evidence type="ECO:0008006" key="4">
    <source>
        <dbReference type="Google" id="ProtNLM"/>
    </source>
</evidence>
<reference evidence="2 3" key="1">
    <citation type="journal article" date="2018" name="Biotechnol. Biofuels">
        <title>Integrative visual omics of the white-rot fungus Polyporus brumalis exposes the biotechnological potential of its oxidative enzymes for delignifying raw plant biomass.</title>
        <authorList>
            <person name="Miyauchi S."/>
            <person name="Rancon A."/>
            <person name="Drula E."/>
            <person name="Hage H."/>
            <person name="Chaduli D."/>
            <person name="Favel A."/>
            <person name="Grisel S."/>
            <person name="Henrissat B."/>
            <person name="Herpoel-Gimbert I."/>
            <person name="Ruiz-Duenas F.J."/>
            <person name="Chevret D."/>
            <person name="Hainaut M."/>
            <person name="Lin J."/>
            <person name="Wang M."/>
            <person name="Pangilinan J."/>
            <person name="Lipzen A."/>
            <person name="Lesage-Meessen L."/>
            <person name="Navarro D."/>
            <person name="Riley R."/>
            <person name="Grigoriev I.V."/>
            <person name="Zhou S."/>
            <person name="Raouche S."/>
            <person name="Rosso M.N."/>
        </authorList>
    </citation>
    <scope>NUCLEOTIDE SEQUENCE [LARGE SCALE GENOMIC DNA]</scope>
    <source>
        <strain evidence="2 3">BRFM 1820</strain>
    </source>
</reference>
<feature type="compositionally biased region" description="Basic and acidic residues" evidence="1">
    <location>
        <begin position="436"/>
        <end position="451"/>
    </location>
</feature>
<proteinExistence type="predicted"/>
<dbReference type="Gene3D" id="3.80.10.10">
    <property type="entry name" value="Ribonuclease Inhibitor"/>
    <property type="match status" value="1"/>
</dbReference>
<dbReference type="Proteomes" id="UP000256964">
    <property type="component" value="Unassembled WGS sequence"/>
</dbReference>
<dbReference type="AlphaFoldDB" id="A0A371DB89"/>
<evidence type="ECO:0000256" key="1">
    <source>
        <dbReference type="SAM" id="MobiDB-lite"/>
    </source>
</evidence>